<dbReference type="AlphaFoldDB" id="A0A7Y9B0J5"/>
<name>A0A7Y9B0J5_9FIRM</name>
<sequence length="510" mass="57039">MYKFIDVNEQPDKILSAEAVSINGEYLDEVILGFKTLYVQGRELLAPDIKSKEVGARHGEILLNSRYPKRKIVVGYQLISESNLAFREAYIKLSDKLSVPNSRIIFRDEMDKYWVGTVSEVGEVPPGRNSITAEISIACLTPFKFSINEKEVQIEPDGTLSINYKGTVPAHPRIFADFKGDSGYFAVTDEHSNTVIAGNPKEQDTGNKSEMLFDEPFRKPLNTSTWKINQGFEFPWYQQAGGAYIRQVNEDAAAASSYGSYGSKPYHGPSLIRTIPADSNGSKKCTNFTLTYRVRCAIGRGEINQLGGNMMLLLDDSNNVIAGITYYKNSVGELAECCLYVNGKEVSKTLIGVTRAYRQLGFGEATGGDYIGTSMIKKVGDTIHFDTAGTNFTFSDPAIKDVYPTQCQLAFYEAYRNPNISDNEIYWVKFVKDNVEYDIANTFMRGDTLEMDCATGEIRKNHLPMPGIGALGNDWEDLVLVPGQNKLSTYWSQWQPQAPDVKLKYREVFL</sequence>
<comment type="caution">
    <text evidence="2">The sequence shown here is derived from an EMBL/GenBank/DDBJ whole genome shotgun (WGS) entry which is preliminary data.</text>
</comment>
<evidence type="ECO:0000313" key="2">
    <source>
        <dbReference type="EMBL" id="NWO23178.1"/>
    </source>
</evidence>
<dbReference type="NCBIfam" id="TIGR01633">
    <property type="entry name" value="phi3626_gp14_N"/>
    <property type="match status" value="1"/>
</dbReference>
<organism evidence="2 3">
    <name type="scientific">Mogibacterium timidum</name>
    <dbReference type="NCBI Taxonomy" id="35519"/>
    <lineage>
        <taxon>Bacteria</taxon>
        <taxon>Bacillati</taxon>
        <taxon>Bacillota</taxon>
        <taxon>Clostridia</taxon>
        <taxon>Peptostreptococcales</taxon>
        <taxon>Anaerovoracaceae</taxon>
        <taxon>Mogibacterium</taxon>
    </lineage>
</organism>
<dbReference type="Pfam" id="PF05709">
    <property type="entry name" value="Sipho_tail"/>
    <property type="match status" value="1"/>
</dbReference>
<dbReference type="Proteomes" id="UP000526307">
    <property type="component" value="Unassembled WGS sequence"/>
</dbReference>
<dbReference type="Gene3D" id="2.40.30.200">
    <property type="match status" value="1"/>
</dbReference>
<accession>A0A7Y9B0J5</accession>
<evidence type="ECO:0000259" key="1">
    <source>
        <dbReference type="Pfam" id="PF05709"/>
    </source>
</evidence>
<proteinExistence type="predicted"/>
<gene>
    <name evidence="2" type="ORF">HW270_03660</name>
</gene>
<dbReference type="EMBL" id="JABXYR010000001">
    <property type="protein sequence ID" value="NWO23178.1"/>
    <property type="molecule type" value="Genomic_DNA"/>
</dbReference>
<protein>
    <submittedName>
        <fullName evidence="2">Phage tail family protein</fullName>
    </submittedName>
</protein>
<evidence type="ECO:0000313" key="3">
    <source>
        <dbReference type="Proteomes" id="UP000526307"/>
    </source>
</evidence>
<dbReference type="InterPro" id="IPR008841">
    <property type="entry name" value="Siphovirus-type_tail_N"/>
</dbReference>
<reference evidence="2 3" key="1">
    <citation type="submission" date="2020-06" db="EMBL/GenBank/DDBJ databases">
        <title>Mogibacterium timidum strain W9173 genomic sequence.</title>
        <authorList>
            <person name="Wade W.G."/>
            <person name="Johnston C.D."/>
            <person name="Chen T."/>
            <person name="Dewhirst F.E."/>
        </authorList>
    </citation>
    <scope>NUCLEOTIDE SEQUENCE [LARGE SCALE GENOMIC DNA]</scope>
    <source>
        <strain evidence="2 3">W9173</strain>
    </source>
</reference>
<dbReference type="RefSeq" id="WP_178978364.1">
    <property type="nucleotide sequence ID" value="NZ_JABXYR010000001.1"/>
</dbReference>
<keyword evidence="3" id="KW-1185">Reference proteome</keyword>
<feature type="domain" description="Siphovirus-type tail component RIFT-related" evidence="1">
    <location>
        <begin position="50"/>
        <end position="137"/>
    </location>
</feature>
<dbReference type="InterPro" id="IPR006520">
    <property type="entry name" value="Dit_BPSPP_N"/>
</dbReference>